<dbReference type="SMART" id="SM00073">
    <property type="entry name" value="HPT"/>
    <property type="match status" value="1"/>
</dbReference>
<evidence type="ECO:0000256" key="11">
    <source>
        <dbReference type="ARBA" id="ARBA00022840"/>
    </source>
</evidence>
<comment type="caution">
    <text evidence="17">The sequence shown here is derived from an EMBL/GenBank/DDBJ whole genome shotgun (WGS) entry which is preliminary data.</text>
</comment>
<reference evidence="17" key="1">
    <citation type="submission" date="2024-09" db="EMBL/GenBank/DDBJ databases">
        <authorList>
            <person name="Sun Q."/>
        </authorList>
    </citation>
    <scope>NUCLEOTIDE SEQUENCE [LARGE SCALE GENOMIC DNA]</scope>
    <source>
        <strain evidence="17">JCM 31273</strain>
    </source>
</reference>
<dbReference type="InterPro" id="IPR002545">
    <property type="entry name" value="CheW-lke_dom"/>
</dbReference>
<dbReference type="RefSeq" id="WP_222921055.1">
    <property type="nucleotide sequence ID" value="NZ_CP082286.1"/>
</dbReference>
<feature type="compositionally biased region" description="Acidic residues" evidence="14">
    <location>
        <begin position="146"/>
        <end position="166"/>
    </location>
</feature>
<organism evidence="17 18">
    <name type="scientific">Halobaculum roseum</name>
    <dbReference type="NCBI Taxonomy" id="2175149"/>
    <lineage>
        <taxon>Archaea</taxon>
        <taxon>Methanobacteriati</taxon>
        <taxon>Methanobacteriota</taxon>
        <taxon>Stenosarchaea group</taxon>
        <taxon>Halobacteria</taxon>
        <taxon>Halobacteriales</taxon>
        <taxon>Haloferacaceae</taxon>
        <taxon>Halobaculum</taxon>
    </lineage>
</organism>
<dbReference type="Pfam" id="PF01584">
    <property type="entry name" value="CheW"/>
    <property type="match status" value="1"/>
</dbReference>
<dbReference type="Pfam" id="PF02518">
    <property type="entry name" value="HATPase_c"/>
    <property type="match status" value="1"/>
</dbReference>
<dbReference type="InterPro" id="IPR051315">
    <property type="entry name" value="Bact_Chemotaxis_CheA"/>
</dbReference>
<evidence type="ECO:0000259" key="15">
    <source>
        <dbReference type="PROSITE" id="PS50109"/>
    </source>
</evidence>
<dbReference type="CDD" id="cd00088">
    <property type="entry name" value="HPT"/>
    <property type="match status" value="1"/>
</dbReference>
<dbReference type="InterPro" id="IPR036641">
    <property type="entry name" value="HPT_dom_sf"/>
</dbReference>
<feature type="compositionally biased region" description="Acidic residues" evidence="14">
    <location>
        <begin position="304"/>
        <end position="315"/>
    </location>
</feature>
<dbReference type="Pfam" id="PF01627">
    <property type="entry name" value="Hpt"/>
    <property type="match status" value="1"/>
</dbReference>
<keyword evidence="10" id="KW-0418">Kinase</keyword>
<evidence type="ECO:0000259" key="16">
    <source>
        <dbReference type="PROSITE" id="PS50894"/>
    </source>
</evidence>
<dbReference type="SMART" id="SM00387">
    <property type="entry name" value="HATPase_c"/>
    <property type="match status" value="1"/>
</dbReference>
<dbReference type="Proteomes" id="UP001589595">
    <property type="component" value="Unassembled WGS sequence"/>
</dbReference>
<dbReference type="EC" id="2.7.13.3" evidence="3"/>
<dbReference type="PANTHER" id="PTHR43395:SF10">
    <property type="entry name" value="CHEMOTAXIS PROTEIN CHEA"/>
    <property type="match status" value="1"/>
</dbReference>
<feature type="region of interest" description="Disordered" evidence="14">
    <location>
        <begin position="129"/>
        <end position="166"/>
    </location>
</feature>
<evidence type="ECO:0000256" key="10">
    <source>
        <dbReference type="ARBA" id="ARBA00022777"/>
    </source>
</evidence>
<dbReference type="InterPro" id="IPR010808">
    <property type="entry name" value="CheA_P2-bd"/>
</dbReference>
<keyword evidence="11 17" id="KW-0067">ATP-binding</keyword>
<sequence length="771" mass="80443">MSEAHIRAFVRESEEGITELNNSLLALESDPDDPEAMDAIFRTAHTLKGNAAAMGFGDFSGLAHAMEDLLDEVRGGDMAVSGDLMDRLFEAVDLLDAMLGEIDESGDTSIDPTDVEEDLRTMAEEGVDALGGEDGADGNDASGSDDGSDAAAEDGESTDSADNTDDDAVDEAFEHGLSPGDDEGVYRARVDLGDADMPGIDAMFVLEAVEDAFAGMACDPDRDQIEEGEFEGTFDLYVVADAGATVEAGVDAVSQVEAVDVAAVEPAPDDAAAGADAGGSDPSAGDAGDGEGPTSAEPTAEGDTAADGDDDDDTDGGSGGGGSGGSSTSSSDNISSVRVDVEQLDDLYGLVEQLVTSRIKLRREMEEADIDSDNLDELDKISTNLQDTVMDMRLIPLSAVVDTFPRLVRDLARDQSKDVNFDIDGRDIELDRTILTEIRDPLVHILRNAVDHGIESPEEREAAGKDPTGTIELRADRERDHVTIVVEDDGGGIEADALREKAVEKGVKSRGEVEAMSDAEARELVFHPGFSTNDEVTDVSGRGVGMDVVRTTVKDLDGSVTLDSTPGEGTRFEIKLPVTVAIVRVMFVEVDGVEYGVPIKNIAEVSRADGIDVAHGDEIVRHDGDIYPVLRLGEVLGTAGAAAGNGSGAGGALADGGSEVERSETSKRAANGGSREHGESEVDPEGDDDTAGSADAEGLGTDDADDGMLLRIHEEKRPVALHCDDVLHQEEVVVKPLEGILSGIPGLSGTAVLGDGDVVSILDVETLGGRR</sequence>
<dbReference type="GO" id="GO:0005524">
    <property type="term" value="F:ATP binding"/>
    <property type="evidence" value="ECO:0007669"/>
    <property type="project" value="UniProtKB-KW"/>
</dbReference>
<dbReference type="GO" id="GO:0004673">
    <property type="term" value="F:protein histidine kinase activity"/>
    <property type="evidence" value="ECO:0007669"/>
    <property type="project" value="UniProtKB-EC"/>
</dbReference>
<dbReference type="SUPFAM" id="SSF50341">
    <property type="entry name" value="CheW-like"/>
    <property type="match status" value="2"/>
</dbReference>
<keyword evidence="18" id="KW-1185">Reference proteome</keyword>
<comment type="subcellular location">
    <subcellularLocation>
        <location evidence="2">Cytoplasm</location>
    </subcellularLocation>
</comment>
<dbReference type="InterPro" id="IPR004105">
    <property type="entry name" value="CheA-like_dim"/>
</dbReference>
<feature type="domain" description="HPt" evidence="16">
    <location>
        <begin position="1"/>
        <end position="102"/>
    </location>
</feature>
<evidence type="ECO:0000256" key="3">
    <source>
        <dbReference type="ARBA" id="ARBA00012438"/>
    </source>
</evidence>
<evidence type="ECO:0000256" key="2">
    <source>
        <dbReference type="ARBA" id="ARBA00004496"/>
    </source>
</evidence>
<evidence type="ECO:0000313" key="17">
    <source>
        <dbReference type="EMBL" id="MFB9825205.1"/>
    </source>
</evidence>
<evidence type="ECO:0000256" key="4">
    <source>
        <dbReference type="ARBA" id="ARBA00021495"/>
    </source>
</evidence>
<dbReference type="SUPFAM" id="SSF55052">
    <property type="entry name" value="CheY-binding domain of CheA"/>
    <property type="match status" value="1"/>
</dbReference>
<dbReference type="Gene3D" id="3.30.70.1110">
    <property type="entry name" value="Histidine kinase CheA-like, P2 response regulator-binding domain"/>
    <property type="match status" value="1"/>
</dbReference>
<dbReference type="Gene3D" id="2.30.30.40">
    <property type="entry name" value="SH3 Domains"/>
    <property type="match status" value="1"/>
</dbReference>
<dbReference type="SUPFAM" id="SSF47226">
    <property type="entry name" value="Histidine-containing phosphotransfer domain, HPT domain"/>
    <property type="match status" value="1"/>
</dbReference>
<name>A0ABD5MRJ1_9EURY</name>
<dbReference type="PRINTS" id="PR00344">
    <property type="entry name" value="BCTRLSENSOR"/>
</dbReference>
<dbReference type="SMART" id="SM01231">
    <property type="entry name" value="H-kinase_dim"/>
    <property type="match status" value="1"/>
</dbReference>
<feature type="compositionally biased region" description="Gly residues" evidence="14">
    <location>
        <begin position="316"/>
        <end position="325"/>
    </location>
</feature>
<evidence type="ECO:0000256" key="13">
    <source>
        <dbReference type="PROSITE-ProRule" id="PRU00110"/>
    </source>
</evidence>
<feature type="region of interest" description="Disordered" evidence="14">
    <location>
        <begin position="643"/>
        <end position="704"/>
    </location>
</feature>
<dbReference type="SUPFAM" id="SSF55874">
    <property type="entry name" value="ATPase domain of HSP90 chaperone/DNA topoisomerase II/histidine kinase"/>
    <property type="match status" value="1"/>
</dbReference>
<dbReference type="PROSITE" id="PS50109">
    <property type="entry name" value="HIS_KIN"/>
    <property type="match status" value="1"/>
</dbReference>
<feature type="compositionally biased region" description="Low complexity" evidence="14">
    <location>
        <begin position="269"/>
        <end position="286"/>
    </location>
</feature>
<evidence type="ECO:0000256" key="1">
    <source>
        <dbReference type="ARBA" id="ARBA00000085"/>
    </source>
</evidence>
<dbReference type="InterPro" id="IPR036890">
    <property type="entry name" value="HATPase_C_sf"/>
</dbReference>
<dbReference type="PROSITE" id="PS50894">
    <property type="entry name" value="HPT"/>
    <property type="match status" value="1"/>
</dbReference>
<evidence type="ECO:0000256" key="8">
    <source>
        <dbReference type="ARBA" id="ARBA00022679"/>
    </source>
</evidence>
<dbReference type="GO" id="GO:0005737">
    <property type="term" value="C:cytoplasm"/>
    <property type="evidence" value="ECO:0007669"/>
    <property type="project" value="UniProtKB-SubCell"/>
</dbReference>
<dbReference type="PANTHER" id="PTHR43395">
    <property type="entry name" value="SENSOR HISTIDINE KINASE CHEA"/>
    <property type="match status" value="1"/>
</dbReference>
<evidence type="ECO:0000256" key="9">
    <source>
        <dbReference type="ARBA" id="ARBA00022741"/>
    </source>
</evidence>
<gene>
    <name evidence="17" type="ORF">ACFFOL_13615</name>
</gene>
<accession>A0ABD5MRJ1</accession>
<evidence type="ECO:0000256" key="5">
    <source>
        <dbReference type="ARBA" id="ARBA00022490"/>
    </source>
</evidence>
<dbReference type="InterPro" id="IPR037006">
    <property type="entry name" value="CheA-like_homodim_sf"/>
</dbReference>
<dbReference type="Gene3D" id="1.20.120.160">
    <property type="entry name" value="HPT domain"/>
    <property type="match status" value="1"/>
</dbReference>
<evidence type="ECO:0000256" key="12">
    <source>
        <dbReference type="ARBA" id="ARBA00023012"/>
    </source>
</evidence>
<feature type="region of interest" description="Disordered" evidence="14">
    <location>
        <begin position="269"/>
        <end position="334"/>
    </location>
</feature>
<dbReference type="SMART" id="SM00260">
    <property type="entry name" value="CheW"/>
    <property type="match status" value="1"/>
</dbReference>
<evidence type="ECO:0000256" key="7">
    <source>
        <dbReference type="ARBA" id="ARBA00022553"/>
    </source>
</evidence>
<dbReference type="AlphaFoldDB" id="A0ABD5MRJ1"/>
<keyword evidence="7 13" id="KW-0597">Phosphoprotein</keyword>
<feature type="compositionally biased region" description="Acidic residues" evidence="14">
    <location>
        <begin position="681"/>
        <end position="690"/>
    </location>
</feature>
<dbReference type="InterPro" id="IPR003594">
    <property type="entry name" value="HATPase_dom"/>
</dbReference>
<keyword evidence="6" id="KW-0145">Chemotaxis</keyword>
<dbReference type="InterPro" id="IPR008207">
    <property type="entry name" value="Sig_transdc_His_kin_Hpt_dom"/>
</dbReference>
<dbReference type="SUPFAM" id="SSF47384">
    <property type="entry name" value="Homodimeric domain of signal transducing histidine kinase"/>
    <property type="match status" value="1"/>
</dbReference>
<dbReference type="GeneID" id="67211119"/>
<dbReference type="InterPro" id="IPR035891">
    <property type="entry name" value="CheY-binding_CheA"/>
</dbReference>
<keyword evidence="9" id="KW-0547">Nucleotide-binding</keyword>
<evidence type="ECO:0000313" key="18">
    <source>
        <dbReference type="Proteomes" id="UP001589595"/>
    </source>
</evidence>
<dbReference type="InterPro" id="IPR037052">
    <property type="entry name" value="CheA-like_P2_sf"/>
</dbReference>
<dbReference type="GO" id="GO:0006935">
    <property type="term" value="P:chemotaxis"/>
    <property type="evidence" value="ECO:0007669"/>
    <property type="project" value="UniProtKB-KW"/>
</dbReference>
<dbReference type="CDD" id="cd16916">
    <property type="entry name" value="HATPase_CheA-like"/>
    <property type="match status" value="1"/>
</dbReference>
<dbReference type="Gene3D" id="1.10.287.560">
    <property type="entry name" value="Histidine kinase CheA-like, homodimeric domain"/>
    <property type="match status" value="1"/>
</dbReference>
<dbReference type="InterPro" id="IPR036061">
    <property type="entry name" value="CheW-like_dom_sf"/>
</dbReference>
<comment type="catalytic activity">
    <reaction evidence="1">
        <text>ATP + protein L-histidine = ADP + protein N-phospho-L-histidine.</text>
        <dbReference type="EC" id="2.7.13.3"/>
    </reaction>
</comment>
<feature type="modified residue" description="Phosphohistidine" evidence="13">
    <location>
        <position position="45"/>
    </location>
</feature>
<dbReference type="EMBL" id="JBHMAJ010000009">
    <property type="protein sequence ID" value="MFB9825205.1"/>
    <property type="molecule type" value="Genomic_DNA"/>
</dbReference>
<dbReference type="Gene3D" id="3.30.565.10">
    <property type="entry name" value="Histidine kinase-like ATPase, C-terminal domain"/>
    <property type="match status" value="1"/>
</dbReference>
<keyword evidence="12" id="KW-0902">Two-component regulatory system</keyword>
<proteinExistence type="predicted"/>
<feature type="domain" description="Histidine kinase" evidence="15">
    <location>
        <begin position="373"/>
        <end position="580"/>
    </location>
</feature>
<keyword evidence="8" id="KW-0808">Transferase</keyword>
<evidence type="ECO:0000256" key="14">
    <source>
        <dbReference type="SAM" id="MobiDB-lite"/>
    </source>
</evidence>
<dbReference type="FunFam" id="3.30.565.10:FF:000016">
    <property type="entry name" value="Chemotaxis protein CheA, putative"/>
    <property type="match status" value="1"/>
</dbReference>
<keyword evidence="5" id="KW-0963">Cytoplasm</keyword>
<evidence type="ECO:0000256" key="6">
    <source>
        <dbReference type="ARBA" id="ARBA00022500"/>
    </source>
</evidence>
<protein>
    <recommendedName>
        <fullName evidence="4">Chemotaxis protein CheA</fullName>
        <ecNumber evidence="3">2.7.13.3</ecNumber>
    </recommendedName>
</protein>
<dbReference type="Pfam" id="PF07194">
    <property type="entry name" value="P2"/>
    <property type="match status" value="1"/>
</dbReference>
<dbReference type="GO" id="GO:0000160">
    <property type="term" value="P:phosphorelay signal transduction system"/>
    <property type="evidence" value="ECO:0007669"/>
    <property type="project" value="UniProtKB-KW"/>
</dbReference>
<dbReference type="InterPro" id="IPR004358">
    <property type="entry name" value="Sig_transdc_His_kin-like_C"/>
</dbReference>
<feature type="compositionally biased region" description="Gly residues" evidence="14">
    <location>
        <begin position="643"/>
        <end position="654"/>
    </location>
</feature>
<dbReference type="InterPro" id="IPR036097">
    <property type="entry name" value="HisK_dim/P_sf"/>
</dbReference>
<dbReference type="InterPro" id="IPR005467">
    <property type="entry name" value="His_kinase_dom"/>
</dbReference>